<evidence type="ECO:0000313" key="2">
    <source>
        <dbReference type="Proteomes" id="UP000578569"/>
    </source>
</evidence>
<keyword evidence="2" id="KW-1185">Reference proteome</keyword>
<dbReference type="PANTHER" id="PTHR30565">
    <property type="entry name" value="PROTEIN YCIF"/>
    <property type="match status" value="1"/>
</dbReference>
<dbReference type="Pfam" id="PF05974">
    <property type="entry name" value="DUF892"/>
    <property type="match status" value="1"/>
</dbReference>
<dbReference type="EMBL" id="JACICF010000002">
    <property type="protein sequence ID" value="MBB3764720.1"/>
    <property type="molecule type" value="Genomic_DNA"/>
</dbReference>
<dbReference type="AlphaFoldDB" id="A0A839Z251"/>
<dbReference type="RefSeq" id="WP_183934096.1">
    <property type="nucleotide sequence ID" value="NZ_JACICF010000002.1"/>
</dbReference>
<dbReference type="InterPro" id="IPR012347">
    <property type="entry name" value="Ferritin-like"/>
</dbReference>
<comment type="caution">
    <text evidence="1">The sequence shown here is derived from an EMBL/GenBank/DDBJ whole genome shotgun (WGS) entry which is preliminary data.</text>
</comment>
<name>A0A839Z251_9SPHN</name>
<dbReference type="InterPro" id="IPR047114">
    <property type="entry name" value="YciF"/>
</dbReference>
<dbReference type="PANTHER" id="PTHR30565:SF9">
    <property type="entry name" value="PROTEIN YCIF"/>
    <property type="match status" value="1"/>
</dbReference>
<organism evidence="1 2">
    <name type="scientific">Sphingomicrobium lutaoense</name>
    <dbReference type="NCBI Taxonomy" id="515949"/>
    <lineage>
        <taxon>Bacteria</taxon>
        <taxon>Pseudomonadati</taxon>
        <taxon>Pseudomonadota</taxon>
        <taxon>Alphaproteobacteria</taxon>
        <taxon>Sphingomonadales</taxon>
        <taxon>Sphingomonadaceae</taxon>
        <taxon>Sphingomicrobium</taxon>
    </lineage>
</organism>
<accession>A0A839Z251</accession>
<evidence type="ECO:0000313" key="1">
    <source>
        <dbReference type="EMBL" id="MBB3764720.1"/>
    </source>
</evidence>
<dbReference type="InterPro" id="IPR009078">
    <property type="entry name" value="Ferritin-like_SF"/>
</dbReference>
<dbReference type="InterPro" id="IPR010287">
    <property type="entry name" value="DUF892_YciF-like"/>
</dbReference>
<reference evidence="1 2" key="1">
    <citation type="submission" date="2020-08" db="EMBL/GenBank/DDBJ databases">
        <title>Genomic Encyclopedia of Type Strains, Phase IV (KMG-IV): sequencing the most valuable type-strain genomes for metagenomic binning, comparative biology and taxonomic classification.</title>
        <authorList>
            <person name="Goeker M."/>
        </authorList>
    </citation>
    <scope>NUCLEOTIDE SEQUENCE [LARGE SCALE GENOMIC DNA]</scope>
    <source>
        <strain evidence="1 2">DSM 24194</strain>
    </source>
</reference>
<dbReference type="SUPFAM" id="SSF47240">
    <property type="entry name" value="Ferritin-like"/>
    <property type="match status" value="1"/>
</dbReference>
<proteinExistence type="predicted"/>
<gene>
    <name evidence="1" type="ORF">FHS50_001782</name>
</gene>
<dbReference type="Gene3D" id="1.20.1260.10">
    <property type="match status" value="1"/>
</dbReference>
<dbReference type="Proteomes" id="UP000578569">
    <property type="component" value="Unassembled WGS sequence"/>
</dbReference>
<protein>
    <submittedName>
        <fullName evidence="1">Ferritin-like metal-binding protein YciE</fullName>
    </submittedName>
</protein>
<sequence>MSTPKNLEDLYVSELKDNWSANDQMKKVVDELAQKAGCKKLKSRLEKASEGIGKHTETVQSLLDDMGVSEKEHCKGMEGLVKEARKHAIEADIDDPDVRDVAIIAQYQRMCHYGICGFGTAKAFAEALGKSDHCSKLDSITADIYQADENMTDLAEKSVNLNAKSQQKNEMPNMQPA</sequence>